<proteinExistence type="predicted"/>
<dbReference type="EMBL" id="JAUFPT010000056">
    <property type="protein sequence ID" value="MDN3572120.1"/>
    <property type="molecule type" value="Genomic_DNA"/>
</dbReference>
<evidence type="ECO:0000313" key="2">
    <source>
        <dbReference type="EMBL" id="MDN3572120.1"/>
    </source>
</evidence>
<gene>
    <name evidence="2" type="ORF">QWZ18_15995</name>
</gene>
<evidence type="ECO:0000313" key="3">
    <source>
        <dbReference type="Proteomes" id="UP001244297"/>
    </source>
</evidence>
<dbReference type="RefSeq" id="WP_290355966.1">
    <property type="nucleotide sequence ID" value="NZ_JAUFPT010000056.1"/>
</dbReference>
<feature type="compositionally biased region" description="Low complexity" evidence="1">
    <location>
        <begin position="55"/>
        <end position="64"/>
    </location>
</feature>
<organism evidence="2 3">
    <name type="scientific">Methylobacterium longum</name>
    <dbReference type="NCBI Taxonomy" id="767694"/>
    <lineage>
        <taxon>Bacteria</taxon>
        <taxon>Pseudomonadati</taxon>
        <taxon>Pseudomonadota</taxon>
        <taxon>Alphaproteobacteria</taxon>
        <taxon>Hyphomicrobiales</taxon>
        <taxon>Methylobacteriaceae</taxon>
        <taxon>Methylobacterium</taxon>
    </lineage>
</organism>
<name>A0ABT8ARQ2_9HYPH</name>
<dbReference type="Proteomes" id="UP001244297">
    <property type="component" value="Unassembled WGS sequence"/>
</dbReference>
<reference evidence="3" key="1">
    <citation type="journal article" date="2019" name="Int. J. Syst. Evol. Microbiol.">
        <title>The Global Catalogue of Microorganisms (GCM) 10K type strain sequencing project: providing services to taxonomists for standard genome sequencing and annotation.</title>
        <authorList>
            <consortium name="The Broad Institute Genomics Platform"/>
            <consortium name="The Broad Institute Genome Sequencing Center for Infectious Disease"/>
            <person name="Wu L."/>
            <person name="Ma J."/>
        </authorList>
    </citation>
    <scope>NUCLEOTIDE SEQUENCE [LARGE SCALE GENOMIC DNA]</scope>
    <source>
        <strain evidence="3">CECT 7806</strain>
    </source>
</reference>
<keyword evidence="3" id="KW-1185">Reference proteome</keyword>
<feature type="non-terminal residue" evidence="2">
    <location>
        <position position="64"/>
    </location>
</feature>
<protein>
    <submittedName>
        <fullName evidence="2">Uncharacterized protein</fullName>
    </submittedName>
</protein>
<evidence type="ECO:0000256" key="1">
    <source>
        <dbReference type="SAM" id="MobiDB-lite"/>
    </source>
</evidence>
<sequence length="64" mass="6734">MPEPDPRASRRKRLDVRPEKERRPPLESEAGVDDAARRGAPNRISVVDGGDDAGADGAAALADG</sequence>
<comment type="caution">
    <text evidence="2">The sequence shown here is derived from an EMBL/GenBank/DDBJ whole genome shotgun (WGS) entry which is preliminary data.</text>
</comment>
<feature type="region of interest" description="Disordered" evidence="1">
    <location>
        <begin position="1"/>
        <end position="64"/>
    </location>
</feature>
<feature type="compositionally biased region" description="Basic and acidic residues" evidence="1">
    <location>
        <begin position="15"/>
        <end position="26"/>
    </location>
</feature>
<accession>A0ABT8ARQ2</accession>